<evidence type="ECO:0000313" key="2">
    <source>
        <dbReference type="Proteomes" id="UP000033562"/>
    </source>
</evidence>
<dbReference type="EMBL" id="LANX01000001">
    <property type="protein sequence ID" value="KJV69264.1"/>
    <property type="molecule type" value="Genomic_DNA"/>
</dbReference>
<evidence type="ECO:0000313" key="1">
    <source>
        <dbReference type="EMBL" id="KJV69264.1"/>
    </source>
</evidence>
<reference evidence="1 2" key="1">
    <citation type="submission" date="2015-02" db="EMBL/GenBank/DDBJ databases">
        <title>Genome Sequencing of Rickettsiales.</title>
        <authorList>
            <person name="Daugherty S.C."/>
            <person name="Su Q."/>
            <person name="Abolude K."/>
            <person name="Beier-Sexton M."/>
            <person name="Carlyon J.A."/>
            <person name="Carter R."/>
            <person name="Day N.P."/>
            <person name="Dumler S.J."/>
            <person name="Dyachenko V."/>
            <person name="Godinez A."/>
            <person name="Kurtti T.J."/>
            <person name="Lichay M."/>
            <person name="Mullins K.E."/>
            <person name="Ott S."/>
            <person name="Pappas-Brown V."/>
            <person name="Paris D.H."/>
            <person name="Patel P."/>
            <person name="Richards A.L."/>
            <person name="Sadzewicz L."/>
            <person name="Sears K."/>
            <person name="Seidman D."/>
            <person name="Sengamalay N."/>
            <person name="Stenos J."/>
            <person name="Tallon L.J."/>
            <person name="Vincent G."/>
            <person name="Fraser C.M."/>
            <person name="Munderloh U."/>
            <person name="Dunning-Hotopp J.C."/>
        </authorList>
    </citation>
    <scope>NUCLEOTIDE SEQUENCE [LARGE SCALE GENOMIC DNA]</scope>
    <source>
        <strain evidence="1 2">RAC413</strain>
    </source>
</reference>
<accession>A0A0F3NQT5</accession>
<organism evidence="1 2">
    <name type="scientific">Candidatus Neoehrlichia procyonis str. RAC413</name>
    <dbReference type="NCBI Taxonomy" id="1359163"/>
    <lineage>
        <taxon>Bacteria</taxon>
        <taxon>Pseudomonadati</taxon>
        <taxon>Pseudomonadota</taxon>
        <taxon>Alphaproteobacteria</taxon>
        <taxon>Rickettsiales</taxon>
        <taxon>Anaplasmataceae</taxon>
        <taxon>Candidatus Neoehrlichia</taxon>
    </lineage>
</organism>
<name>A0A0F3NQT5_9RICK</name>
<dbReference type="RefSeq" id="WP_045809011.1">
    <property type="nucleotide sequence ID" value="NZ_LANX01000001.1"/>
</dbReference>
<comment type="caution">
    <text evidence="1">The sequence shown here is derived from an EMBL/GenBank/DDBJ whole genome shotgun (WGS) entry which is preliminary data.</text>
</comment>
<dbReference type="Proteomes" id="UP000033562">
    <property type="component" value="Unassembled WGS sequence"/>
</dbReference>
<keyword evidence="2" id="KW-1185">Reference proteome</keyword>
<sequence length="329" mass="37595">MIDLIFNMQRVDLRNICTDKNISIANDNITVQFNADNKTLATTTNNFSWYFKNVKAEQLIQNLDNVNINFYIQNYNHKLLNNIIKECQSDNHNIYVNYRNVNTKQLSHNSLTTNTQDLIVNMQHVSNFIVTSSQVIISNKEIKILLDKYVNNLVIKQNNVYTYFRHANIKQISKSLDNINVSFHIQKSTAQNIYNVTKKFESHDCNIYVSNYNSNTKKLSCNSLVNTESIAKQSNYRLLDDAANLKQPSVSSLNNVTSLNYSFLDDAENLKQPSTSSLNNVTSIDAQQLNYSFLDDAASLKQPSTHSLADISIEQLNLRAFKKPSLANI</sequence>
<gene>
    <name evidence="1" type="ORF">NLO413_0647</name>
</gene>
<dbReference type="AlphaFoldDB" id="A0A0F3NQT5"/>
<proteinExistence type="predicted"/>
<protein>
    <submittedName>
        <fullName evidence="1">Uncharacterized protein</fullName>
    </submittedName>
</protein>